<evidence type="ECO:0000313" key="2">
    <source>
        <dbReference type="RefSeq" id="XP_073908331.1"/>
    </source>
</evidence>
<protein>
    <submittedName>
        <fullName evidence="2">Uncharacterized protein isoform X2</fullName>
    </submittedName>
</protein>
<keyword evidence="1" id="KW-1185">Reference proteome</keyword>
<proteinExistence type="predicted"/>
<name>A0AC58KU43_CASCN</name>
<gene>
    <name evidence="2" type="primary">LOC141415524</name>
</gene>
<organism evidence="1 2">
    <name type="scientific">Castor canadensis</name>
    <name type="common">American beaver</name>
    <dbReference type="NCBI Taxonomy" id="51338"/>
    <lineage>
        <taxon>Eukaryota</taxon>
        <taxon>Metazoa</taxon>
        <taxon>Chordata</taxon>
        <taxon>Craniata</taxon>
        <taxon>Vertebrata</taxon>
        <taxon>Euteleostomi</taxon>
        <taxon>Mammalia</taxon>
        <taxon>Eutheria</taxon>
        <taxon>Euarchontoglires</taxon>
        <taxon>Glires</taxon>
        <taxon>Rodentia</taxon>
        <taxon>Castorimorpha</taxon>
        <taxon>Castoridae</taxon>
        <taxon>Castor</taxon>
    </lineage>
</organism>
<accession>A0AC58KU43</accession>
<dbReference type="Proteomes" id="UP001732720">
    <property type="component" value="Chromosome 13"/>
</dbReference>
<reference evidence="2" key="1">
    <citation type="submission" date="2025-08" db="UniProtKB">
        <authorList>
            <consortium name="RefSeq"/>
        </authorList>
    </citation>
    <scope>IDENTIFICATION</scope>
</reference>
<dbReference type="RefSeq" id="XP_073908331.1">
    <property type="nucleotide sequence ID" value="XM_074052230.1"/>
</dbReference>
<sequence length="273" mass="30358">MTNARLTHYQGLLLDSLRITFTDPVTLNPATLLPNPELQTPVHDCKEFLSEVTQVQVDLKDTPLSGCKLNWYTDENSFVQDGVRRAGAAVVDQEGNTVWSSTLPPRTSAQKAELIALAEALERAKGKRVNIYTDSRYALGTIHVHRAIYRERGFRTAEGKGLKNLAEVQRLLIAVEKPKAVAVMYVPGHQSAKTPEAVGNNRADQEARRAAMVSPSMVAAIDVPVPKLPSLPPRPEYSSEDFTWMRAHSLTRKRKNKWKSDLKGKLILPEKLG</sequence>
<evidence type="ECO:0000313" key="1">
    <source>
        <dbReference type="Proteomes" id="UP001732720"/>
    </source>
</evidence>